<evidence type="ECO:0008006" key="4">
    <source>
        <dbReference type="Google" id="ProtNLM"/>
    </source>
</evidence>
<dbReference type="RefSeq" id="WP_377869036.1">
    <property type="nucleotide sequence ID" value="NZ_JBHMAY010000011.1"/>
</dbReference>
<evidence type="ECO:0000256" key="1">
    <source>
        <dbReference type="SAM" id="MobiDB-lite"/>
    </source>
</evidence>
<protein>
    <recommendedName>
        <fullName evidence="4">Portal protein</fullName>
    </recommendedName>
</protein>
<dbReference type="Proteomes" id="UP001595764">
    <property type="component" value="Unassembled WGS sequence"/>
</dbReference>
<evidence type="ECO:0000313" key="3">
    <source>
        <dbReference type="Proteomes" id="UP001595764"/>
    </source>
</evidence>
<evidence type="ECO:0000313" key="2">
    <source>
        <dbReference type="EMBL" id="MFC3513621.1"/>
    </source>
</evidence>
<keyword evidence="3" id="KW-1185">Reference proteome</keyword>
<comment type="caution">
    <text evidence="2">The sequence shown here is derived from an EMBL/GenBank/DDBJ whole genome shotgun (WGS) entry which is preliminary data.</text>
</comment>
<sequence>MADLDDALKSMQDAESGYDKAKAYSDGPVEEVFTSRRVRRLLRDQGVSFETLHGNVVINAVANKLRIESIASDTDARTKMIADADEANHMAQIRPEVMRRALQLGDSYLMAWPVLDESGGVVAGEVQISVHGPKTMRVIYAEDGAERFAIQKWCVTTPLGVKRTRVDLIYADRIEHLISKGARASKAGDFQPYETDGDPAEEDNPYGELPVFHFRASGLPGEYGTPEHACFYGTQNKLLKLEIGHMAGVDFFTLPQRLGLRDAGKVGPSSVDDLDEDDFLASPDGQRTESALGDRKSKLSSEPGSFWDLTGYKDVKQLDPSDPGVFLDPREAYLREGALVSSTPLHMFDRTGQIPSGESLKTANEPLDDKSRAHKTVFDGTWRAFYRFVLKLLGQDDAPVSISWAPIESTDETTKLAQAKQKEELGVPLDQALTEVGYKAEDVKRWLDEGDGGLTVRVGLLAQLGDAVANFSTAVAGGLMDAASVQAVIAKMIGDVTGPSDDGTG</sequence>
<dbReference type="EMBL" id="JBHRWI010000030">
    <property type="protein sequence ID" value="MFC3513621.1"/>
    <property type="molecule type" value="Genomic_DNA"/>
</dbReference>
<accession>A0ABV7QNG6</accession>
<proteinExistence type="predicted"/>
<feature type="region of interest" description="Disordered" evidence="1">
    <location>
        <begin position="265"/>
        <end position="301"/>
    </location>
</feature>
<gene>
    <name evidence="2" type="ORF">ACFORO_25860</name>
</gene>
<name>A0ABV7QNG6_9PSEU</name>
<organism evidence="2 3">
    <name type="scientific">Amycolatopsis halotolerans</name>
    <dbReference type="NCBI Taxonomy" id="330083"/>
    <lineage>
        <taxon>Bacteria</taxon>
        <taxon>Bacillati</taxon>
        <taxon>Actinomycetota</taxon>
        <taxon>Actinomycetes</taxon>
        <taxon>Pseudonocardiales</taxon>
        <taxon>Pseudonocardiaceae</taxon>
        <taxon>Amycolatopsis</taxon>
    </lineage>
</organism>
<reference evidence="3" key="1">
    <citation type="journal article" date="2019" name="Int. J. Syst. Evol. Microbiol.">
        <title>The Global Catalogue of Microorganisms (GCM) 10K type strain sequencing project: providing services to taxonomists for standard genome sequencing and annotation.</title>
        <authorList>
            <consortium name="The Broad Institute Genomics Platform"/>
            <consortium name="The Broad Institute Genome Sequencing Center for Infectious Disease"/>
            <person name="Wu L."/>
            <person name="Ma J."/>
        </authorList>
    </citation>
    <scope>NUCLEOTIDE SEQUENCE [LARGE SCALE GENOMIC DNA]</scope>
    <source>
        <strain evidence="3">CGMCC 4.7682</strain>
    </source>
</reference>